<dbReference type="EMBL" id="AP026801">
    <property type="protein sequence ID" value="BDR56890.1"/>
    <property type="molecule type" value="Genomic_DNA"/>
</dbReference>
<dbReference type="KEGG" id="xak:KIMC2_14520"/>
<reference evidence="1 2" key="1">
    <citation type="journal article" date="2023" name="Microbiol. Spectr.">
        <title>Symbiosis of Carpenter Bees with Uncharacterized Lactic Acid Bacteria Showing NAD Auxotrophy.</title>
        <authorList>
            <person name="Kawasaki S."/>
            <person name="Ozawa K."/>
            <person name="Mori T."/>
            <person name="Yamamoto A."/>
            <person name="Ito M."/>
            <person name="Ohkuma M."/>
            <person name="Sakamoto M."/>
            <person name="Matsutani M."/>
        </authorList>
    </citation>
    <scope>NUCLEOTIDE SEQUENCE [LARGE SCALE GENOMIC DNA]</scope>
    <source>
        <strain evidence="1 2">KimC2</strain>
    </source>
</reference>
<dbReference type="AlphaFoldDB" id="A0AAU9D647"/>
<gene>
    <name evidence="1" type="ORF">KIMC2_14520</name>
</gene>
<proteinExistence type="predicted"/>
<evidence type="ECO:0000313" key="1">
    <source>
        <dbReference type="EMBL" id="BDR56890.1"/>
    </source>
</evidence>
<keyword evidence="2" id="KW-1185">Reference proteome</keyword>
<sequence length="70" mass="7814">MILTVNSVGCSTKQQLGVGVIQLDDHGRILKLGLNSNLRHATYFSKEEIGKYEKALTDFGFFVKPKESEL</sequence>
<dbReference type="Proteomes" id="UP001321804">
    <property type="component" value="Chromosome"/>
</dbReference>
<organism evidence="1 2">
    <name type="scientific">Xylocopilactobacillus apis</name>
    <dbReference type="NCBI Taxonomy" id="2932183"/>
    <lineage>
        <taxon>Bacteria</taxon>
        <taxon>Bacillati</taxon>
        <taxon>Bacillota</taxon>
        <taxon>Bacilli</taxon>
        <taxon>Lactobacillales</taxon>
        <taxon>Lactobacillaceae</taxon>
        <taxon>Xylocopilactobacillus</taxon>
    </lineage>
</organism>
<protein>
    <submittedName>
        <fullName evidence="1">Uncharacterized protein</fullName>
    </submittedName>
</protein>
<name>A0AAU9D647_9LACO</name>
<evidence type="ECO:0000313" key="2">
    <source>
        <dbReference type="Proteomes" id="UP001321804"/>
    </source>
</evidence>
<accession>A0AAU9D647</accession>